<keyword evidence="1" id="KW-0175">Coiled coil</keyword>
<feature type="coiled-coil region" evidence="1">
    <location>
        <begin position="366"/>
        <end position="456"/>
    </location>
</feature>
<reference evidence="3" key="1">
    <citation type="submission" date="2017-04" db="EMBL/GenBank/DDBJ databases">
        <title>Population genomics of picophytoplankton unveils novel chromosome hypervariability.</title>
        <authorList>
            <consortium name="DOE Joint Genome Institute"/>
            <person name="Blanc-Mathieu R."/>
            <person name="Krasovec M."/>
            <person name="Hebrard M."/>
            <person name="Yau S."/>
            <person name="Desgranges E."/>
            <person name="Martin J."/>
            <person name="Schackwitz W."/>
            <person name="Kuo A."/>
            <person name="Salin G."/>
            <person name="Donnadieu C."/>
            <person name="Desdevises Y."/>
            <person name="Sanchez-Ferandin S."/>
            <person name="Moreau H."/>
            <person name="Rivals E."/>
            <person name="Grigoriev I.V."/>
            <person name="Grimsley N."/>
            <person name="Eyre-Walker A."/>
            <person name="Piganeau G."/>
        </authorList>
    </citation>
    <scope>NUCLEOTIDE SEQUENCE [LARGE SCALE GENOMIC DNA]</scope>
    <source>
        <strain evidence="3">RCC 1115</strain>
    </source>
</reference>
<feature type="compositionally biased region" description="Basic residues" evidence="2">
    <location>
        <begin position="603"/>
        <end position="613"/>
    </location>
</feature>
<organism evidence="3">
    <name type="scientific">Ostreococcus tauri</name>
    <name type="common">Marine green alga</name>
    <dbReference type="NCBI Taxonomy" id="70448"/>
    <lineage>
        <taxon>Eukaryota</taxon>
        <taxon>Viridiplantae</taxon>
        <taxon>Chlorophyta</taxon>
        <taxon>Mamiellophyceae</taxon>
        <taxon>Mamiellales</taxon>
        <taxon>Bathycoccaceae</taxon>
        <taxon>Ostreococcus</taxon>
    </lineage>
</organism>
<dbReference type="AlphaFoldDB" id="A0A1Y5HZ49"/>
<dbReference type="Proteomes" id="UP000195557">
    <property type="component" value="Unassembled WGS sequence"/>
</dbReference>
<feature type="region of interest" description="Disordered" evidence="2">
    <location>
        <begin position="511"/>
        <end position="616"/>
    </location>
</feature>
<sequence>MSNTRDVDRVARSFSRAVQLPLTRPSSAAVALGPGGQSTDRFEMRSFSRTTVLSNAPSSQAAGTLSGLRAETGEKCSRVGVDEIARRIASEYMAMKSTSEDLKRENEEQRVEIRRLEAERSATLAQHAALKAAIESGKRQRRALMEKQQQLVDVVDEVHKNQTRAAELLEESKGNYDVSSKLVEDRLKDDTEVLEKLKTMTENLTTKAEELDREKSHSRKLSADLGNLHTQFDSAMDELAETKKELKETEKRSTELKLELEKSLDLLNTKGEQMKTLERAQVEVENNMKILHEDNMRVVKNQLKDAQERSAAAQEQIVAWEAKSVELERKLANTKRELGMKSRDHDTLKLTVPTMASEIDSLRAKNRSYELRVGDTNTEMEKLEAEIHAKNAELKSALTEKRGSESELQAMHVKHDALSNQHEALKGTIEKQRNELETLQTKVKTLEVALETADRTQEAAISAKMTKEIEQITKRNKEWMYKKESEHAQALAEKEAEIDSLRASLDELRTRVVESSSRHKPERVRPVDEIPASNGRGAREEAAIPTPLLVGDRRRARSRPRSAKRERESPPEERRDPVLTKRDVVKPTRTTDNARETTPRRASGSKKVKKTKKDLKSEVRAVALRAAEWEEDADDDWDPFAFVE</sequence>
<feature type="compositionally biased region" description="Basic and acidic residues" evidence="2">
    <location>
        <begin position="511"/>
        <end position="528"/>
    </location>
</feature>
<feature type="coiled-coil region" evidence="1">
    <location>
        <begin position="92"/>
        <end position="133"/>
    </location>
</feature>
<gene>
    <name evidence="3" type="ORF">BE221DRAFT_162300</name>
</gene>
<evidence type="ECO:0000256" key="2">
    <source>
        <dbReference type="SAM" id="MobiDB-lite"/>
    </source>
</evidence>
<name>A0A1Y5HZ49_OSTTA</name>
<proteinExistence type="predicted"/>
<accession>A0A1Y5HZ49</accession>
<dbReference type="Gene3D" id="1.10.287.1490">
    <property type="match status" value="1"/>
</dbReference>
<feature type="coiled-coil region" evidence="1">
    <location>
        <begin position="194"/>
        <end position="337"/>
    </location>
</feature>
<feature type="compositionally biased region" description="Basic and acidic residues" evidence="2">
    <location>
        <begin position="563"/>
        <end position="586"/>
    </location>
</feature>
<evidence type="ECO:0000313" key="3">
    <source>
        <dbReference type="EMBL" id="OUS42549.1"/>
    </source>
</evidence>
<protein>
    <submittedName>
        <fullName evidence="3">Putative kinesin K39</fullName>
    </submittedName>
</protein>
<evidence type="ECO:0000256" key="1">
    <source>
        <dbReference type="SAM" id="Coils"/>
    </source>
</evidence>
<dbReference type="EMBL" id="KZ155838">
    <property type="protein sequence ID" value="OUS42549.1"/>
    <property type="molecule type" value="Genomic_DNA"/>
</dbReference>